<keyword evidence="1" id="KW-0479">Metal-binding</keyword>
<dbReference type="FunFam" id="1.10.238.220:FF:000003">
    <property type="entry name" value="Phosphoprotein phosphatase 2A regulatory subunit"/>
    <property type="match status" value="1"/>
</dbReference>
<dbReference type="InterPro" id="IPR002048">
    <property type="entry name" value="EF_hand_dom"/>
</dbReference>
<feature type="compositionally biased region" description="Polar residues" evidence="3">
    <location>
        <begin position="70"/>
        <end position="85"/>
    </location>
</feature>
<reference evidence="5" key="1">
    <citation type="submission" date="2021-01" db="EMBL/GenBank/DDBJ databases">
        <authorList>
            <person name="Corre E."/>
            <person name="Pelletier E."/>
            <person name="Niang G."/>
            <person name="Scheremetjew M."/>
            <person name="Finn R."/>
            <person name="Kale V."/>
            <person name="Holt S."/>
            <person name="Cochrane G."/>
            <person name="Meng A."/>
            <person name="Brown T."/>
            <person name="Cohen L."/>
        </authorList>
    </citation>
    <scope>NUCLEOTIDE SEQUENCE</scope>
    <source>
        <strain evidence="5">308</strain>
    </source>
</reference>
<evidence type="ECO:0000256" key="2">
    <source>
        <dbReference type="ARBA" id="ARBA00022837"/>
    </source>
</evidence>
<dbReference type="EMBL" id="HBFR01035567">
    <property type="protein sequence ID" value="CAD8898712.1"/>
    <property type="molecule type" value="Transcribed_RNA"/>
</dbReference>
<feature type="domain" description="EF-hand" evidence="4">
    <location>
        <begin position="426"/>
        <end position="461"/>
    </location>
</feature>
<dbReference type="InterPro" id="IPR018247">
    <property type="entry name" value="EF_Hand_1_Ca_BS"/>
</dbReference>
<gene>
    <name evidence="5" type="ORF">CHYS00102_LOCUS25928</name>
</gene>
<feature type="compositionally biased region" description="Low complexity" evidence="3">
    <location>
        <begin position="97"/>
        <end position="111"/>
    </location>
</feature>
<dbReference type="PANTHER" id="PTHR14095:SF0">
    <property type="entry name" value="MIP22305P"/>
    <property type="match status" value="1"/>
</dbReference>
<dbReference type="GO" id="GO:0019888">
    <property type="term" value="F:protein phosphatase regulator activity"/>
    <property type="evidence" value="ECO:0007669"/>
    <property type="project" value="TreeGrafter"/>
</dbReference>
<dbReference type="PANTHER" id="PTHR14095">
    <property type="entry name" value="PHOSPHATASE 2A REGULATORY SUBUNIT-RELATED"/>
    <property type="match status" value="1"/>
</dbReference>
<dbReference type="Gene3D" id="1.10.238.10">
    <property type="entry name" value="EF-hand"/>
    <property type="match status" value="1"/>
</dbReference>
<dbReference type="InterPro" id="IPR011992">
    <property type="entry name" value="EF-hand-dom_pair"/>
</dbReference>
<name>A0A7S1BWJ4_9STRA</name>
<evidence type="ECO:0000256" key="3">
    <source>
        <dbReference type="SAM" id="MobiDB-lite"/>
    </source>
</evidence>
<evidence type="ECO:0000256" key="1">
    <source>
        <dbReference type="ARBA" id="ARBA00022723"/>
    </source>
</evidence>
<dbReference type="GO" id="GO:0000159">
    <property type="term" value="C:protein phosphatase type 2A complex"/>
    <property type="evidence" value="ECO:0007669"/>
    <property type="project" value="TreeGrafter"/>
</dbReference>
<organism evidence="5">
    <name type="scientific">Corethron hystrix</name>
    <dbReference type="NCBI Taxonomy" id="216773"/>
    <lineage>
        <taxon>Eukaryota</taxon>
        <taxon>Sar</taxon>
        <taxon>Stramenopiles</taxon>
        <taxon>Ochrophyta</taxon>
        <taxon>Bacillariophyta</taxon>
        <taxon>Coscinodiscophyceae</taxon>
        <taxon>Corethrophycidae</taxon>
        <taxon>Corethrales</taxon>
        <taxon>Corethraceae</taxon>
        <taxon>Corethron</taxon>
    </lineage>
</organism>
<dbReference type="Gene3D" id="1.10.238.220">
    <property type="match status" value="1"/>
</dbReference>
<dbReference type="GO" id="GO:0005509">
    <property type="term" value="F:calcium ion binding"/>
    <property type="evidence" value="ECO:0007669"/>
    <property type="project" value="InterPro"/>
</dbReference>
<dbReference type="SUPFAM" id="SSF47473">
    <property type="entry name" value="EF-hand"/>
    <property type="match status" value="2"/>
</dbReference>
<evidence type="ECO:0000259" key="4">
    <source>
        <dbReference type="PROSITE" id="PS50222"/>
    </source>
</evidence>
<sequence>MYTMTAVQVASPAIKMDELLVTWLSDDEVYSRVLRMVDDARKSGKSRGLSPSSPPLSPIPVKKADGKGSHLNSGSSTNLEPFNRSSPPPPVSPMEGSSDLSSPLPDVPASLVLPPLPTHRPLGPGQSFSSRLPSIRDAFGISPAEVSAHSDECHPSRSFDVGRVGETSLTLRHFVKVTKDLCGFPTFFNAPLFRRIRSLYPFPEEDGEDVVTLCMFERFWNDEMAPYDRHERFFRLVKRPDRRYIHQEDFHPYVQELLDYHPGLDFLSNHTEFQEKYAVTVITRIFYVVNRCHNGKITVRQIRRSNLLDAFHAVDEEEDINKVTQYFSYEHFYVLYCRFWELDHDRDYRITREDLLRYSDHSLSHMIVDRIFDAAPRPFPDAAVGNSSANGAENPEGGDSVSVSRSREHMSYEDFIFFMLSEEDKSNEISVRYWFSCIDVDGDGKLNNMEMRSFYAVQLHRMQCLGHEIVPFEDMLCQMIDMIKPRSNNHFVVEDFLQPECVRVSGGKLEYLSLFWKRTCFKLLHLFSFIIACHPSTALFEALFNLNKYLLFEQKDPFMERTKREDEFESDWDRFACVDYSRLAMEEEAREEEAMEIDWVTVDDDDDDGDEYLGNREAPF</sequence>
<protein>
    <recommendedName>
        <fullName evidence="4">EF-hand domain-containing protein</fullName>
    </recommendedName>
</protein>
<proteinExistence type="predicted"/>
<accession>A0A7S1BWJ4</accession>
<feature type="region of interest" description="Disordered" evidence="3">
    <location>
        <begin position="383"/>
        <end position="405"/>
    </location>
</feature>
<evidence type="ECO:0000313" key="5">
    <source>
        <dbReference type="EMBL" id="CAD8898712.1"/>
    </source>
</evidence>
<dbReference type="FunFam" id="1.10.238.10:FF:000025">
    <property type="entry name" value="serine/threonine-protein phosphatase 2A regulatory subunit B'' subunit alpha"/>
    <property type="match status" value="1"/>
</dbReference>
<feature type="region of interest" description="Disordered" evidence="3">
    <location>
        <begin position="41"/>
        <end position="111"/>
    </location>
</feature>
<dbReference type="PROSITE" id="PS00018">
    <property type="entry name" value="EF_HAND_1"/>
    <property type="match status" value="1"/>
</dbReference>
<dbReference type="AlphaFoldDB" id="A0A7S1BWJ4"/>
<dbReference type="Pfam" id="PF17958">
    <property type="entry name" value="EF-hand_13"/>
    <property type="match status" value="1"/>
</dbReference>
<dbReference type="PROSITE" id="PS50222">
    <property type="entry name" value="EF_HAND_2"/>
    <property type="match status" value="1"/>
</dbReference>
<keyword evidence="2" id="KW-0106">Calcium</keyword>
<dbReference type="InterPro" id="IPR041534">
    <property type="entry name" value="EF-hand_13"/>
</dbReference>
<dbReference type="CDD" id="cd21504">
    <property type="entry name" value="PPP2R3A_B-like"/>
    <property type="match status" value="1"/>
</dbReference>